<evidence type="ECO:0000256" key="1">
    <source>
        <dbReference type="SAM" id="MobiDB-lite"/>
    </source>
</evidence>
<sequence>MLLIILWWNEPGLVAIRVLPLTVWRGNPPTDGALPSLHALASYSKNVLLSDAGLSRAPWASTHLTSSPVGLQGEILHSSRYFLAGCPCTRRRTLLCSRAAAGRSGSRGRRAHLEGARAAPGRSCRGRGLRSRGLRGARGPAGRRQRLPSNHAAFTWSVHFQGPGGRADGDSCAPSPPRATPSPACLEATPPPLREALRPRAAALAGSRRSHARGHPRGCRPRRAPGARAGGGWRPRGEPSEAAAARGASPPAGPRARRPPKFGSGSVGGEMQPTPRFTEPCANKTRTSTHTDAAAARPGKSRDPPAAAARDRPLRGLQCVEVRGPPARQLFQLCLTYPGFQAGIDQEGVSPRSGDTPILSLPVVHTDSKDQWPGSGFIPASS</sequence>
<proteinExistence type="predicted"/>
<keyword evidence="3" id="KW-1185">Reference proteome</keyword>
<reference evidence="4" key="1">
    <citation type="submission" date="2025-08" db="UniProtKB">
        <authorList>
            <consortium name="RefSeq"/>
        </authorList>
    </citation>
    <scope>IDENTIFICATION</scope>
    <source>
        <tissue evidence="4">Cell line</tissue>
    </source>
</reference>
<evidence type="ECO:0000256" key="2">
    <source>
        <dbReference type="SAM" id="SignalP"/>
    </source>
</evidence>
<evidence type="ECO:0008006" key="5">
    <source>
        <dbReference type="Google" id="ProtNLM"/>
    </source>
</evidence>
<feature type="compositionally biased region" description="Low complexity" evidence="1">
    <location>
        <begin position="240"/>
        <end position="250"/>
    </location>
</feature>
<organism evidence="3 4">
    <name type="scientific">Vulpes vulpes</name>
    <name type="common">Red fox</name>
    <dbReference type="NCBI Taxonomy" id="9627"/>
    <lineage>
        <taxon>Eukaryota</taxon>
        <taxon>Metazoa</taxon>
        <taxon>Chordata</taxon>
        <taxon>Craniata</taxon>
        <taxon>Vertebrata</taxon>
        <taxon>Euteleostomi</taxon>
        <taxon>Mammalia</taxon>
        <taxon>Eutheria</taxon>
        <taxon>Laurasiatheria</taxon>
        <taxon>Carnivora</taxon>
        <taxon>Caniformia</taxon>
        <taxon>Canidae</taxon>
        <taxon>Vulpes</taxon>
    </lineage>
</organism>
<dbReference type="Proteomes" id="UP001652641">
    <property type="component" value="Chromosome 3"/>
</dbReference>
<evidence type="ECO:0000313" key="4">
    <source>
        <dbReference type="RefSeq" id="XP_072607411.1"/>
    </source>
</evidence>
<dbReference type="RefSeq" id="XP_072607411.1">
    <property type="nucleotide sequence ID" value="XM_072751310.1"/>
</dbReference>
<protein>
    <recommendedName>
        <fullName evidence="5">Collagen alpha-1(I) chain-like</fullName>
    </recommendedName>
</protein>
<keyword evidence="2" id="KW-0732">Signal</keyword>
<gene>
    <name evidence="4" type="primary">LOC140598079</name>
</gene>
<dbReference type="GeneID" id="140598079"/>
<name>A0ABM4ZY07_VULVU</name>
<accession>A0ABM4ZY07</accession>
<feature type="compositionally biased region" description="Basic residues" evidence="1">
    <location>
        <begin position="124"/>
        <end position="146"/>
    </location>
</feature>
<feature type="compositionally biased region" description="Basic residues" evidence="1">
    <location>
        <begin position="208"/>
        <end position="225"/>
    </location>
</feature>
<evidence type="ECO:0000313" key="3">
    <source>
        <dbReference type="Proteomes" id="UP001652641"/>
    </source>
</evidence>
<feature type="chain" id="PRO_5045082697" description="Collagen alpha-1(I) chain-like" evidence="2">
    <location>
        <begin position="16"/>
        <end position="382"/>
    </location>
</feature>
<feature type="region of interest" description="Disordered" evidence="1">
    <location>
        <begin position="106"/>
        <end position="312"/>
    </location>
</feature>
<feature type="signal peptide" evidence="2">
    <location>
        <begin position="1"/>
        <end position="15"/>
    </location>
</feature>